<feature type="transmembrane region" description="Helical" evidence="1">
    <location>
        <begin position="168"/>
        <end position="188"/>
    </location>
</feature>
<keyword evidence="1" id="KW-0472">Membrane</keyword>
<evidence type="ECO:0000313" key="3">
    <source>
        <dbReference type="Proteomes" id="UP000678545"/>
    </source>
</evidence>
<dbReference type="AlphaFoldDB" id="A0A941IGQ4"/>
<evidence type="ECO:0000256" key="1">
    <source>
        <dbReference type="SAM" id="Phobius"/>
    </source>
</evidence>
<dbReference type="RefSeq" id="WP_212676703.1">
    <property type="nucleotide sequence ID" value="NZ_JAGSPJ010000007.1"/>
</dbReference>
<reference evidence="2" key="1">
    <citation type="submission" date="2021-04" db="EMBL/GenBank/DDBJ databases">
        <title>novel species isolated from subtropical streams in China.</title>
        <authorList>
            <person name="Lu H."/>
        </authorList>
    </citation>
    <scope>NUCLEOTIDE SEQUENCE</scope>
    <source>
        <strain evidence="2">FT137W</strain>
    </source>
</reference>
<feature type="transmembrane region" description="Helical" evidence="1">
    <location>
        <begin position="237"/>
        <end position="257"/>
    </location>
</feature>
<name>A0A941IGQ4_9BURK</name>
<sequence length="258" mass="28871">MRFNSQHIPRCLLILIVLAFWWHGPIFQHESYHAFADARVLWGLPNAIDVLSNLGFALVAGVVIANHRTITRQLIAHWHPADAAYLFFAVSILVTTIGSGFYHLAPNDGRLFWDRLPIALACASLIAAVRLDQFHPPSTARMVVELSVGCVLALLSVIWWKYTGDLRLYLGLQVVAIFVIPGWQTLAISPTSCQMQRRRAYAFAIVLYVLAKIAEVLDTQIFHSLVWISGHSIKHLLASLAAALIVRSWYVSVLNRIA</sequence>
<keyword evidence="1" id="KW-0812">Transmembrane</keyword>
<evidence type="ECO:0008006" key="4">
    <source>
        <dbReference type="Google" id="ProtNLM"/>
    </source>
</evidence>
<dbReference type="PANTHER" id="PTHR34368">
    <property type="entry name" value="OS01G0962200 PROTEIN"/>
    <property type="match status" value="1"/>
</dbReference>
<keyword evidence="1" id="KW-1133">Transmembrane helix</keyword>
<evidence type="ECO:0000313" key="2">
    <source>
        <dbReference type="EMBL" id="MBR7801587.1"/>
    </source>
</evidence>
<protein>
    <recommendedName>
        <fullName evidence="4">Alkaline phytoceramidase</fullName>
    </recommendedName>
</protein>
<feature type="transmembrane region" description="Helical" evidence="1">
    <location>
        <begin position="200"/>
        <end position="217"/>
    </location>
</feature>
<keyword evidence="3" id="KW-1185">Reference proteome</keyword>
<dbReference type="PANTHER" id="PTHR34368:SF1">
    <property type="entry name" value="OS01G0962200 PROTEIN"/>
    <property type="match status" value="1"/>
</dbReference>
<proteinExistence type="predicted"/>
<dbReference type="EMBL" id="JAGSPJ010000007">
    <property type="protein sequence ID" value="MBR7801587.1"/>
    <property type="molecule type" value="Genomic_DNA"/>
</dbReference>
<feature type="transmembrane region" description="Helical" evidence="1">
    <location>
        <begin position="85"/>
        <end position="105"/>
    </location>
</feature>
<feature type="transmembrane region" description="Helical" evidence="1">
    <location>
        <begin position="44"/>
        <end position="65"/>
    </location>
</feature>
<feature type="transmembrane region" description="Helical" evidence="1">
    <location>
        <begin position="143"/>
        <end position="162"/>
    </location>
</feature>
<feature type="transmembrane region" description="Helical" evidence="1">
    <location>
        <begin position="111"/>
        <end position="131"/>
    </location>
</feature>
<comment type="caution">
    <text evidence="2">The sequence shown here is derived from an EMBL/GenBank/DDBJ whole genome shotgun (WGS) entry which is preliminary data.</text>
</comment>
<accession>A0A941IGQ4</accession>
<organism evidence="2 3">
    <name type="scientific">Undibacterium fentianense</name>
    <dbReference type="NCBI Taxonomy" id="2828728"/>
    <lineage>
        <taxon>Bacteria</taxon>
        <taxon>Pseudomonadati</taxon>
        <taxon>Pseudomonadota</taxon>
        <taxon>Betaproteobacteria</taxon>
        <taxon>Burkholderiales</taxon>
        <taxon>Oxalobacteraceae</taxon>
        <taxon>Undibacterium</taxon>
    </lineage>
</organism>
<gene>
    <name evidence="2" type="ORF">KDM90_16365</name>
</gene>
<dbReference type="Proteomes" id="UP000678545">
    <property type="component" value="Unassembled WGS sequence"/>
</dbReference>